<evidence type="ECO:0000313" key="2">
    <source>
        <dbReference type="Proteomes" id="UP000050331"/>
    </source>
</evidence>
<dbReference type="EMBL" id="CP013862">
    <property type="protein sequence ID" value="ALX50457.1"/>
    <property type="molecule type" value="Genomic_DNA"/>
</dbReference>
<sequence length="118" mass="13409">MAKKKIPTVDTIKKRTIEDMESLGVYKKEYRDLIDIYADTYYSYLTAQKEFEEGGRQFETMTAAGNPKKSGIVDSIEKLRKDIIAYSDRLCLSPKSLETVTAEKQNKSTLASVLSKLE</sequence>
<dbReference type="Pfam" id="PF05119">
    <property type="entry name" value="Terminase_4"/>
    <property type="match status" value="1"/>
</dbReference>
<dbReference type="RefSeq" id="WP_068447995.1">
    <property type="nucleotide sequence ID" value="NZ_CP013862.1"/>
</dbReference>
<dbReference type="InterPro" id="IPR006448">
    <property type="entry name" value="Phage_term_ssu_P27"/>
</dbReference>
<gene>
    <name evidence="1" type="ORF">AOX59_18850</name>
</gene>
<dbReference type="KEGG" id="lao:AOX59_18850"/>
<protein>
    <submittedName>
        <fullName evidence="1">Terminase</fullName>
    </submittedName>
</protein>
<dbReference type="STRING" id="1472767.AOX59_18850"/>
<evidence type="ECO:0000313" key="1">
    <source>
        <dbReference type="EMBL" id="ALX50457.1"/>
    </source>
</evidence>
<keyword evidence="2" id="KW-1185">Reference proteome</keyword>
<dbReference type="Proteomes" id="UP000050331">
    <property type="component" value="Chromosome"/>
</dbReference>
<proteinExistence type="predicted"/>
<dbReference type="OrthoDB" id="2054820at2"/>
<dbReference type="AlphaFoldDB" id="A0A0U4EIY5"/>
<organism evidence="1 2">
    <name type="scientific">Lentibacillus amyloliquefaciens</name>
    <dbReference type="NCBI Taxonomy" id="1472767"/>
    <lineage>
        <taxon>Bacteria</taxon>
        <taxon>Bacillati</taxon>
        <taxon>Bacillota</taxon>
        <taxon>Bacilli</taxon>
        <taxon>Bacillales</taxon>
        <taxon>Bacillaceae</taxon>
        <taxon>Lentibacillus</taxon>
    </lineage>
</organism>
<name>A0A0U4EIY5_9BACI</name>
<accession>A0A0U4EIY5</accession>
<reference evidence="1 2" key="1">
    <citation type="submission" date="2016-01" db="EMBL/GenBank/DDBJ databases">
        <title>Complete genome sequence of strain Lentibacillus amyloliquefaciens LAM0015T isolated from saline sediment.</title>
        <authorList>
            <person name="Wang J.-L."/>
            <person name="He M.-X."/>
        </authorList>
    </citation>
    <scope>NUCLEOTIDE SEQUENCE [LARGE SCALE GENOMIC DNA]</scope>
    <source>
        <strain evidence="1 2">LAM0015</strain>
    </source>
</reference>